<proteinExistence type="predicted"/>
<dbReference type="EMBL" id="CP141615">
    <property type="protein sequence ID" value="WRP18741.1"/>
    <property type="molecule type" value="Genomic_DNA"/>
</dbReference>
<dbReference type="Proteomes" id="UP001332192">
    <property type="component" value="Chromosome"/>
</dbReference>
<sequence>MSWYALAMAKHEGGLYVAEIKRRYKDRVYVTHLLRRVYRENGKVKQQTLGNLSHLPPEAIEAVRASLRGQRLVPVEQAVEVVKTRPHGHVAAVRAMLRKLGLHEILDPRPSFQRDLVEALIVSRLLHPQPKLPTVSWWATTTLAEDLGLEGATKDDVYFALDWLLARQARIEARLARRHLSERSLVLYDVTSTYYEGRHCPLAAFGHNRDGKRGKRQIVFGLLTDREGRPVAVQVYRGNTADPKTVADQVHKLRERFGLRQVVLVGDRGMLTQARIDALKEIEGMAWISALRAPALRQLMDQGLIQPSLFDQQDLAEITSPDYPGERLVVCRNPYLAEERRRKRQELLDAMEADLARLARRVAAGRLKRREKIGEALGRILEKHKMGKHFRWEIGEGRFAYRRDLTSIDQEAALDGFYVIRTSVPAEQLSAPEVVLAYKSLSHVERLIRSIKGVVTKVRPIHHWTEERVRAHVFLCVLASYVEWHLREAWAPFLFEDEEPGGHEDGSPVRPAQRSEGAQAKAQTRRTPEGWEVHSFRSLLDNLATVARHTIRIPALPDVLPYDRVTTPDAFQREVFARVGLHSLAPAGRQKASA</sequence>
<dbReference type="InterPro" id="IPR002559">
    <property type="entry name" value="Transposase_11"/>
</dbReference>
<feature type="region of interest" description="Disordered" evidence="1">
    <location>
        <begin position="499"/>
        <end position="529"/>
    </location>
</feature>
<organism evidence="4 5">
    <name type="scientific">Carboxydichorda subterranea</name>
    <dbReference type="NCBI Taxonomy" id="3109565"/>
    <lineage>
        <taxon>Bacteria</taxon>
        <taxon>Bacillati</taxon>
        <taxon>Bacillota</taxon>
        <taxon>Limnochordia</taxon>
        <taxon>Limnochordales</taxon>
        <taxon>Geochordaceae</taxon>
        <taxon>Carboxydichorda</taxon>
    </lineage>
</organism>
<dbReference type="EMBL" id="CP141615">
    <property type="protein sequence ID" value="WRP18833.1"/>
    <property type="molecule type" value="Genomic_DNA"/>
</dbReference>
<dbReference type="NCBIfam" id="NF033559">
    <property type="entry name" value="transpos_IS1634"/>
    <property type="match status" value="1"/>
</dbReference>
<accession>A0ABZ1C1E8</accession>
<dbReference type="Pfam" id="PF01609">
    <property type="entry name" value="DDE_Tnp_1"/>
    <property type="match status" value="1"/>
</dbReference>
<evidence type="ECO:0000259" key="2">
    <source>
        <dbReference type="Pfam" id="PF01609"/>
    </source>
</evidence>
<reference evidence="4 5" key="1">
    <citation type="journal article" date="2024" name="Front. Microbiol.">
        <title>Novel thermophilic genera Geochorda gen. nov. and Carboxydochorda gen. nov. from the deep terrestrial subsurface reveal the ecophysiological diversity in the class Limnochordia.</title>
        <authorList>
            <person name="Karnachuk O.V."/>
            <person name="Lukina A.P."/>
            <person name="Avakyan M.R."/>
            <person name="Kadnikov V.V."/>
            <person name="Begmatov S."/>
            <person name="Beletsky A.V."/>
            <person name="Vlasova K.G."/>
            <person name="Novikov A.A."/>
            <person name="Shcherbakova V.A."/>
            <person name="Mardanov A.V."/>
            <person name="Ravin N.V."/>
        </authorList>
    </citation>
    <scope>NUCLEOTIDE SEQUENCE [LARGE SCALE GENOMIC DNA]</scope>
    <source>
        <strain evidence="4 5">L945</strain>
    </source>
</reference>
<evidence type="ECO:0000313" key="4">
    <source>
        <dbReference type="EMBL" id="WRP18833.1"/>
    </source>
</evidence>
<protein>
    <submittedName>
        <fullName evidence="4">IS1634 family transposase</fullName>
    </submittedName>
</protein>
<name>A0ABZ1C1E8_9FIRM</name>
<dbReference type="InterPro" id="IPR047654">
    <property type="entry name" value="IS1634_transpos"/>
</dbReference>
<dbReference type="PANTHER" id="PTHR34614">
    <property type="match status" value="1"/>
</dbReference>
<dbReference type="RefSeq" id="WP_324718013.1">
    <property type="nucleotide sequence ID" value="NZ_CP141615.1"/>
</dbReference>
<dbReference type="PANTHER" id="PTHR34614:SF2">
    <property type="entry name" value="TRANSPOSASE IS4-LIKE DOMAIN-CONTAINING PROTEIN"/>
    <property type="match status" value="1"/>
</dbReference>
<evidence type="ECO:0000313" key="5">
    <source>
        <dbReference type="Proteomes" id="UP001332192"/>
    </source>
</evidence>
<evidence type="ECO:0000313" key="3">
    <source>
        <dbReference type="EMBL" id="WRP18741.1"/>
    </source>
</evidence>
<keyword evidence="5" id="KW-1185">Reference proteome</keyword>
<feature type="domain" description="Transposase IS4-like" evidence="2">
    <location>
        <begin position="184"/>
        <end position="480"/>
    </location>
</feature>
<evidence type="ECO:0000256" key="1">
    <source>
        <dbReference type="SAM" id="MobiDB-lite"/>
    </source>
</evidence>
<gene>
    <name evidence="3" type="ORF">U7230_07040</name>
    <name evidence="4" type="ORF">U7230_07530</name>
</gene>